<reference evidence="2" key="1">
    <citation type="submission" date="2022-11" db="UniProtKB">
        <authorList>
            <consortium name="WormBaseParasite"/>
        </authorList>
    </citation>
    <scope>IDENTIFICATION</scope>
</reference>
<keyword evidence="1" id="KW-1185">Reference proteome</keyword>
<proteinExistence type="predicted"/>
<evidence type="ECO:0000313" key="1">
    <source>
        <dbReference type="Proteomes" id="UP000887572"/>
    </source>
</evidence>
<dbReference type="Proteomes" id="UP000887572">
    <property type="component" value="Unplaced"/>
</dbReference>
<organism evidence="1 2">
    <name type="scientific">Globodera rostochiensis</name>
    <name type="common">Golden nematode worm</name>
    <name type="synonym">Heterodera rostochiensis</name>
    <dbReference type="NCBI Taxonomy" id="31243"/>
    <lineage>
        <taxon>Eukaryota</taxon>
        <taxon>Metazoa</taxon>
        <taxon>Ecdysozoa</taxon>
        <taxon>Nematoda</taxon>
        <taxon>Chromadorea</taxon>
        <taxon>Rhabditida</taxon>
        <taxon>Tylenchina</taxon>
        <taxon>Tylenchomorpha</taxon>
        <taxon>Tylenchoidea</taxon>
        <taxon>Heteroderidae</taxon>
        <taxon>Heteroderinae</taxon>
        <taxon>Globodera</taxon>
    </lineage>
</organism>
<dbReference type="AlphaFoldDB" id="A0A914HXB0"/>
<name>A0A914HXB0_GLORO</name>
<sequence length="70" mass="7780">MKHLLDTGNGADVQFFLLLAHKLILMAAFDAFEAMFRFDAQNAKAVVGGKGQNLGKANKKIKREFENRIA</sequence>
<dbReference type="WBParaSite" id="Gr19_v10_g4641.t1">
    <property type="protein sequence ID" value="Gr19_v10_g4641.t1"/>
    <property type="gene ID" value="Gr19_v10_g4641"/>
</dbReference>
<protein>
    <submittedName>
        <fullName evidence="2">Uncharacterized protein</fullName>
    </submittedName>
</protein>
<evidence type="ECO:0000313" key="2">
    <source>
        <dbReference type="WBParaSite" id="Gr19_v10_g4641.t1"/>
    </source>
</evidence>
<accession>A0A914HXB0</accession>